<accession>A0ABU2JR35</accession>
<evidence type="ECO:0000313" key="2">
    <source>
        <dbReference type="EMBL" id="MDT0267445.1"/>
    </source>
</evidence>
<reference evidence="3" key="1">
    <citation type="submission" date="2023-07" db="EMBL/GenBank/DDBJ databases">
        <title>30 novel species of actinomycetes from the DSMZ collection.</title>
        <authorList>
            <person name="Nouioui I."/>
        </authorList>
    </citation>
    <scope>NUCLEOTIDE SEQUENCE [LARGE SCALE GENOMIC DNA]</scope>
    <source>
        <strain evidence="3">DSM 44915</strain>
    </source>
</reference>
<evidence type="ECO:0000259" key="1">
    <source>
        <dbReference type="Pfam" id="PF13640"/>
    </source>
</evidence>
<dbReference type="RefSeq" id="WP_311667511.1">
    <property type="nucleotide sequence ID" value="NZ_JAVREO010000007.1"/>
</dbReference>
<proteinExistence type="predicted"/>
<comment type="caution">
    <text evidence="2">The sequence shown here is derived from an EMBL/GenBank/DDBJ whole genome shotgun (WGS) entry which is preliminary data.</text>
</comment>
<dbReference type="InterPro" id="IPR044862">
    <property type="entry name" value="Pro_4_hyd_alph_FE2OG_OXY"/>
</dbReference>
<sequence length="240" mass="26646">MRETHRRDRFVVFDDFLDEATLTELRGQLDRSTFSEVNSVIYPDTDGQAYRSRGAYLKGAALGSPGGGGRPKAYEKILSVVAAEPGIFGANGDDWDRAAFTFWRYPAGSRLSWHNDVGGGRRGEYILFLHDTWKASWGGELMILDEDPPPASSADFEDFIAQMELQVRRSRVSPVAILPKPNRLVLVRAGTAHQINRVDPTAGSERRTLTGFISKKSNENTTEARDALLRLMRESAGAAR</sequence>
<dbReference type="Proteomes" id="UP001183410">
    <property type="component" value="Unassembled WGS sequence"/>
</dbReference>
<protein>
    <submittedName>
        <fullName evidence="2">2OG-Fe(II) oxygenase</fullName>
    </submittedName>
</protein>
<organism evidence="2 3">
    <name type="scientific">Streptomyces chisholmiae</name>
    <dbReference type="NCBI Taxonomy" id="3075540"/>
    <lineage>
        <taxon>Bacteria</taxon>
        <taxon>Bacillati</taxon>
        <taxon>Actinomycetota</taxon>
        <taxon>Actinomycetes</taxon>
        <taxon>Kitasatosporales</taxon>
        <taxon>Streptomycetaceae</taxon>
        <taxon>Streptomyces</taxon>
    </lineage>
</organism>
<evidence type="ECO:0000313" key="3">
    <source>
        <dbReference type="Proteomes" id="UP001183410"/>
    </source>
</evidence>
<dbReference type="Pfam" id="PF13640">
    <property type="entry name" value="2OG-FeII_Oxy_3"/>
    <property type="match status" value="1"/>
</dbReference>
<dbReference type="Gene3D" id="2.60.120.620">
    <property type="entry name" value="q2cbj1_9rhob like domain"/>
    <property type="match status" value="1"/>
</dbReference>
<keyword evidence="3" id="KW-1185">Reference proteome</keyword>
<dbReference type="EMBL" id="JAVREO010000007">
    <property type="protein sequence ID" value="MDT0267445.1"/>
    <property type="molecule type" value="Genomic_DNA"/>
</dbReference>
<gene>
    <name evidence="2" type="ORF">RM844_14230</name>
</gene>
<name>A0ABU2JR35_9ACTN</name>
<feature type="domain" description="Prolyl 4-hydroxylase alpha subunit Fe(2+) 2OG dioxygenase" evidence="1">
    <location>
        <begin position="101"/>
        <end position="213"/>
    </location>
</feature>